<dbReference type="AlphaFoldDB" id="A0A811RPQ6"/>
<dbReference type="GO" id="GO:0046872">
    <property type="term" value="F:metal ion binding"/>
    <property type="evidence" value="ECO:0007669"/>
    <property type="project" value="UniProtKB-KW"/>
</dbReference>
<proteinExistence type="inferred from homology"/>
<comment type="similarity">
    <text evidence="2">Belongs to the histone deacetylase family.</text>
</comment>
<name>A0A811RPQ6_9POAL</name>
<evidence type="ECO:0000256" key="2">
    <source>
        <dbReference type="ARBA" id="ARBA00005947"/>
    </source>
</evidence>
<keyword evidence="3" id="KW-0479">Metal-binding</keyword>
<dbReference type="InterPro" id="IPR037138">
    <property type="entry name" value="His_deacetylse_dom_sf"/>
</dbReference>
<keyword evidence="5" id="KW-0862">Zinc</keyword>
<dbReference type="OrthoDB" id="424012at2759"/>
<evidence type="ECO:0000256" key="4">
    <source>
        <dbReference type="ARBA" id="ARBA00022801"/>
    </source>
</evidence>
<accession>A0A811RPQ6</accession>
<dbReference type="InterPro" id="IPR023801">
    <property type="entry name" value="His_deacetylse_dom"/>
</dbReference>
<sequence>MASESSPPPAEAPPPGPGDKLAVFWHEGMLAHDAGCGVFDSGRDPGFLDVLDQHPENADRVRNMVSILRRGPIAHFLSWHSGRPAHASELLSFHSSEYIEQLVQANATGAKKLCEGTFLNPGSWGAALLAAGTTLSAVKHILDGHGNLAYALVRPPGHHAQPDHADGYCFLNNAGLAVQLALDSGRSKVAVVDIDVHYGNGTAEGFYRTDNSGSVDEIGEGKGLGYNLNIPLPNGSGDAGYAYAMNELVVPAIDKFQPQLLVLVIGQDSSAFDPNGRQCLTMEGYRKIGQIMRSLANRHSNGCRERWWGSGFAVAGTGGEHSAASLDLGGNDLADTALQGTRGALAAEPFVVAPMPDVLGDETFGSEGNGAGDGDASLPREGETTGTGLRQPTTSLDEVSEDKGVGFEATGHHAKGVGCSDSVPSPLHLGGLTEALGRTDENLDDPLGASDSTISGWADVLEAVYKDAAFATI</sequence>
<evidence type="ECO:0000313" key="8">
    <source>
        <dbReference type="EMBL" id="CAD6272015.1"/>
    </source>
</evidence>
<gene>
    <name evidence="8" type="ORF">NCGR_LOCUS55296</name>
</gene>
<keyword evidence="4" id="KW-0378">Hydrolase</keyword>
<dbReference type="InterPro" id="IPR023696">
    <property type="entry name" value="Ureohydrolase_dom_sf"/>
</dbReference>
<dbReference type="SUPFAM" id="SSF52768">
    <property type="entry name" value="Arginase/deacetylase"/>
    <property type="match status" value="1"/>
</dbReference>
<reference evidence="8" key="1">
    <citation type="submission" date="2020-10" db="EMBL/GenBank/DDBJ databases">
        <authorList>
            <person name="Han B."/>
            <person name="Lu T."/>
            <person name="Zhao Q."/>
            <person name="Huang X."/>
            <person name="Zhao Y."/>
        </authorList>
    </citation>
    <scope>NUCLEOTIDE SEQUENCE</scope>
</reference>
<dbReference type="Pfam" id="PF00850">
    <property type="entry name" value="Hist_deacetyl"/>
    <property type="match status" value="1"/>
</dbReference>
<evidence type="ECO:0000256" key="1">
    <source>
        <dbReference type="ARBA" id="ARBA00001947"/>
    </source>
</evidence>
<dbReference type="GO" id="GO:0040029">
    <property type="term" value="P:epigenetic regulation of gene expression"/>
    <property type="evidence" value="ECO:0007669"/>
    <property type="project" value="TreeGrafter"/>
</dbReference>
<feature type="compositionally biased region" description="Polar residues" evidence="6">
    <location>
        <begin position="384"/>
        <end position="397"/>
    </location>
</feature>
<dbReference type="Proteomes" id="UP000604825">
    <property type="component" value="Unassembled WGS sequence"/>
</dbReference>
<evidence type="ECO:0000256" key="3">
    <source>
        <dbReference type="ARBA" id="ARBA00022723"/>
    </source>
</evidence>
<evidence type="ECO:0000256" key="6">
    <source>
        <dbReference type="SAM" id="MobiDB-lite"/>
    </source>
</evidence>
<keyword evidence="9" id="KW-1185">Reference proteome</keyword>
<dbReference type="GO" id="GO:0004407">
    <property type="term" value="F:histone deacetylase activity"/>
    <property type="evidence" value="ECO:0007669"/>
    <property type="project" value="TreeGrafter"/>
</dbReference>
<dbReference type="InterPro" id="IPR000286">
    <property type="entry name" value="HDACs"/>
</dbReference>
<dbReference type="PANTHER" id="PTHR10625:SF17">
    <property type="entry name" value="HISTONE DEACETYLASE 8"/>
    <property type="match status" value="1"/>
</dbReference>
<comment type="caution">
    <text evidence="8">The sequence shown here is derived from an EMBL/GenBank/DDBJ whole genome shotgun (WGS) entry which is preliminary data.</text>
</comment>
<evidence type="ECO:0000259" key="7">
    <source>
        <dbReference type="Pfam" id="PF00850"/>
    </source>
</evidence>
<organism evidence="8 9">
    <name type="scientific">Miscanthus lutarioriparius</name>
    <dbReference type="NCBI Taxonomy" id="422564"/>
    <lineage>
        <taxon>Eukaryota</taxon>
        <taxon>Viridiplantae</taxon>
        <taxon>Streptophyta</taxon>
        <taxon>Embryophyta</taxon>
        <taxon>Tracheophyta</taxon>
        <taxon>Spermatophyta</taxon>
        <taxon>Magnoliopsida</taxon>
        <taxon>Liliopsida</taxon>
        <taxon>Poales</taxon>
        <taxon>Poaceae</taxon>
        <taxon>PACMAD clade</taxon>
        <taxon>Panicoideae</taxon>
        <taxon>Andropogonodae</taxon>
        <taxon>Andropogoneae</taxon>
        <taxon>Saccharinae</taxon>
        <taxon>Miscanthus</taxon>
    </lineage>
</organism>
<evidence type="ECO:0000313" key="9">
    <source>
        <dbReference type="Proteomes" id="UP000604825"/>
    </source>
</evidence>
<protein>
    <recommendedName>
        <fullName evidence="7">Histone deacetylase domain-containing protein</fullName>
    </recommendedName>
</protein>
<feature type="region of interest" description="Disordered" evidence="6">
    <location>
        <begin position="360"/>
        <end position="398"/>
    </location>
</feature>
<evidence type="ECO:0000256" key="5">
    <source>
        <dbReference type="ARBA" id="ARBA00022833"/>
    </source>
</evidence>
<dbReference type="Gene3D" id="3.40.800.20">
    <property type="entry name" value="Histone deacetylase domain"/>
    <property type="match status" value="1"/>
</dbReference>
<comment type="cofactor">
    <cofactor evidence="1">
        <name>Zn(2+)</name>
        <dbReference type="ChEBI" id="CHEBI:29105"/>
    </cofactor>
</comment>
<dbReference type="PRINTS" id="PR01270">
    <property type="entry name" value="HDASUPER"/>
</dbReference>
<feature type="domain" description="Histone deacetylase" evidence="7">
    <location>
        <begin position="54"/>
        <end position="300"/>
    </location>
</feature>
<dbReference type="EMBL" id="CAJGYO010000016">
    <property type="protein sequence ID" value="CAD6272015.1"/>
    <property type="molecule type" value="Genomic_DNA"/>
</dbReference>
<dbReference type="GO" id="GO:0016787">
    <property type="term" value="F:hydrolase activity"/>
    <property type="evidence" value="ECO:0007669"/>
    <property type="project" value="UniProtKB-KW"/>
</dbReference>
<dbReference type="PANTHER" id="PTHR10625">
    <property type="entry name" value="HISTONE DEACETYLASE HDAC1-RELATED"/>
    <property type="match status" value="1"/>
</dbReference>